<feature type="domain" description="Glycosyltransferase 2-like" evidence="5">
    <location>
        <begin position="7"/>
        <end position="184"/>
    </location>
</feature>
<comment type="pathway">
    <text evidence="1">Cell wall biogenesis; cell wall polysaccharide biosynthesis.</text>
</comment>
<evidence type="ECO:0000256" key="1">
    <source>
        <dbReference type="ARBA" id="ARBA00004776"/>
    </source>
</evidence>
<evidence type="ECO:0000256" key="2">
    <source>
        <dbReference type="ARBA" id="ARBA00006739"/>
    </source>
</evidence>
<gene>
    <name evidence="6" type="ORF">ABNN70_05525</name>
</gene>
<dbReference type="AlphaFoldDB" id="A0AAU8IIV0"/>
<evidence type="ECO:0000256" key="4">
    <source>
        <dbReference type="ARBA" id="ARBA00022679"/>
    </source>
</evidence>
<protein>
    <submittedName>
        <fullName evidence="6">Glycosyltransferase family 2 protein</fullName>
        <ecNumber evidence="6">2.4.-.-</ecNumber>
    </submittedName>
</protein>
<reference evidence="6" key="1">
    <citation type="submission" date="2024-06" db="EMBL/GenBank/DDBJ databases">
        <authorList>
            <person name="Fan A."/>
            <person name="Zhang F.Y."/>
            <person name="Zhang L."/>
        </authorList>
    </citation>
    <scope>NUCLEOTIDE SEQUENCE</scope>
    <source>
        <strain evidence="6">Y61</strain>
    </source>
</reference>
<evidence type="ECO:0000259" key="5">
    <source>
        <dbReference type="Pfam" id="PF00535"/>
    </source>
</evidence>
<evidence type="ECO:0000313" key="6">
    <source>
        <dbReference type="EMBL" id="XCJ17928.1"/>
    </source>
</evidence>
<organism evidence="6">
    <name type="scientific">Sporolactobacillus sp. Y61</name>
    <dbReference type="NCBI Taxonomy" id="3160863"/>
    <lineage>
        <taxon>Bacteria</taxon>
        <taxon>Bacillati</taxon>
        <taxon>Bacillota</taxon>
        <taxon>Bacilli</taxon>
        <taxon>Bacillales</taxon>
        <taxon>Sporolactobacillaceae</taxon>
        <taxon>Sporolactobacillus</taxon>
    </lineage>
</organism>
<keyword evidence="3 6" id="KW-0328">Glycosyltransferase</keyword>
<comment type="similarity">
    <text evidence="2">Belongs to the glycosyltransferase 2 family.</text>
</comment>
<dbReference type="EMBL" id="CP159510">
    <property type="protein sequence ID" value="XCJ17928.1"/>
    <property type="molecule type" value="Genomic_DNA"/>
</dbReference>
<proteinExistence type="inferred from homology"/>
<dbReference type="PANTHER" id="PTHR43179">
    <property type="entry name" value="RHAMNOSYLTRANSFERASE WBBL"/>
    <property type="match status" value="1"/>
</dbReference>
<name>A0AAU8IIV0_9BACL</name>
<dbReference type="PANTHER" id="PTHR43179:SF12">
    <property type="entry name" value="GALACTOFURANOSYLTRANSFERASE GLFT2"/>
    <property type="match status" value="1"/>
</dbReference>
<dbReference type="GO" id="GO:0016757">
    <property type="term" value="F:glycosyltransferase activity"/>
    <property type="evidence" value="ECO:0007669"/>
    <property type="project" value="UniProtKB-KW"/>
</dbReference>
<keyword evidence="4 6" id="KW-0808">Transferase</keyword>
<evidence type="ECO:0000256" key="3">
    <source>
        <dbReference type="ARBA" id="ARBA00022676"/>
    </source>
</evidence>
<dbReference type="EC" id="2.4.-.-" evidence="6"/>
<dbReference type="Gene3D" id="3.90.550.10">
    <property type="entry name" value="Spore Coat Polysaccharide Biosynthesis Protein SpsA, Chain A"/>
    <property type="match status" value="1"/>
</dbReference>
<dbReference type="SUPFAM" id="SSF53448">
    <property type="entry name" value="Nucleotide-diphospho-sugar transferases"/>
    <property type="match status" value="1"/>
</dbReference>
<sequence>MSDKVAIILLNWNNYKDTAECLLSLSHLDDQNFSVFLVDNHSNDHSFEQIKADYDHNKYGNIEFFFIQSRKNLGFAGGNNIAVQKAYDLGYPYFWLLNNDTVVLRNSLTYLLKEIKMHPEVGIAGSKIYYYGTNKIWFAGGEINTYTGKTKHRGIGEMDHGQYDEKRMVDYITGCSLFFRRDVVDTIGFMKERYFLYYEEAEWNLRAGNYGWKILYVPQSQIYHKVSASSGGENNQAPYVAFYEIRNAYWMIKDTQRSKIKRTLSFHHKYCKALRKLIQIYLFNQDNKSVRIKYIIKGLLYR</sequence>
<dbReference type="CDD" id="cd04186">
    <property type="entry name" value="GT_2_like_c"/>
    <property type="match status" value="1"/>
</dbReference>
<dbReference type="Pfam" id="PF00535">
    <property type="entry name" value="Glycos_transf_2"/>
    <property type="match status" value="1"/>
</dbReference>
<accession>A0AAU8IIV0</accession>
<dbReference type="InterPro" id="IPR001173">
    <property type="entry name" value="Glyco_trans_2-like"/>
</dbReference>
<dbReference type="InterPro" id="IPR029044">
    <property type="entry name" value="Nucleotide-diphossugar_trans"/>
</dbReference>
<dbReference type="RefSeq" id="WP_353949013.1">
    <property type="nucleotide sequence ID" value="NZ_CP159510.1"/>
</dbReference>